<gene>
    <name evidence="2" type="ORF">PPL_01709</name>
</gene>
<evidence type="ECO:0000313" key="2">
    <source>
        <dbReference type="EMBL" id="EFA84717.1"/>
    </source>
</evidence>
<keyword evidence="1" id="KW-0472">Membrane</keyword>
<comment type="caution">
    <text evidence="2">The sequence shown here is derived from an EMBL/GenBank/DDBJ whole genome shotgun (WGS) entry which is preliminary data.</text>
</comment>
<accession>D3B093</accession>
<sequence>MSVLFHTESNRNSLFVFVCFINIVILGSILTSVSTPWFWIKTDILNDSGLINLEIENFYDVYKVYNKYDTVNDEKHITSPGNINSVFIAIGVFQYAGLISFLVSVQYRQQRQQQDHQLLEKLLPSESTTTTSTTIQS</sequence>
<feature type="transmembrane region" description="Helical" evidence="1">
    <location>
        <begin position="86"/>
        <end position="105"/>
    </location>
</feature>
<proteinExistence type="predicted"/>
<dbReference type="RefSeq" id="XP_020436829.1">
    <property type="nucleotide sequence ID" value="XM_020572712.1"/>
</dbReference>
<dbReference type="EMBL" id="ADBJ01000008">
    <property type="protein sequence ID" value="EFA84717.1"/>
    <property type="molecule type" value="Genomic_DNA"/>
</dbReference>
<dbReference type="Proteomes" id="UP000001396">
    <property type="component" value="Unassembled WGS sequence"/>
</dbReference>
<keyword evidence="3" id="KW-1185">Reference proteome</keyword>
<evidence type="ECO:0000313" key="3">
    <source>
        <dbReference type="Proteomes" id="UP000001396"/>
    </source>
</evidence>
<name>D3B093_HETP5</name>
<keyword evidence="1" id="KW-1133">Transmembrane helix</keyword>
<dbReference type="GeneID" id="31357237"/>
<organism evidence="2 3">
    <name type="scientific">Heterostelium pallidum (strain ATCC 26659 / Pp 5 / PN500)</name>
    <name type="common">Cellular slime mold</name>
    <name type="synonym">Polysphondylium pallidum</name>
    <dbReference type="NCBI Taxonomy" id="670386"/>
    <lineage>
        <taxon>Eukaryota</taxon>
        <taxon>Amoebozoa</taxon>
        <taxon>Evosea</taxon>
        <taxon>Eumycetozoa</taxon>
        <taxon>Dictyostelia</taxon>
        <taxon>Acytosteliales</taxon>
        <taxon>Acytosteliaceae</taxon>
        <taxon>Heterostelium</taxon>
    </lineage>
</organism>
<protein>
    <submittedName>
        <fullName evidence="2">Uncharacterized protein</fullName>
    </submittedName>
</protein>
<dbReference type="InParanoid" id="D3B093"/>
<keyword evidence="1" id="KW-0812">Transmembrane</keyword>
<evidence type="ECO:0000256" key="1">
    <source>
        <dbReference type="SAM" id="Phobius"/>
    </source>
</evidence>
<dbReference type="AlphaFoldDB" id="D3B093"/>
<reference evidence="2 3" key="1">
    <citation type="journal article" date="2011" name="Genome Res.">
        <title>Phylogeny-wide analysis of social amoeba genomes highlights ancient origins for complex intercellular communication.</title>
        <authorList>
            <person name="Heidel A.J."/>
            <person name="Lawal H.M."/>
            <person name="Felder M."/>
            <person name="Schilde C."/>
            <person name="Helps N.R."/>
            <person name="Tunggal B."/>
            <person name="Rivero F."/>
            <person name="John U."/>
            <person name="Schleicher M."/>
            <person name="Eichinger L."/>
            <person name="Platzer M."/>
            <person name="Noegel A.A."/>
            <person name="Schaap P."/>
            <person name="Gloeckner G."/>
        </authorList>
    </citation>
    <scope>NUCLEOTIDE SEQUENCE [LARGE SCALE GENOMIC DNA]</scope>
    <source>
        <strain evidence="3">ATCC 26659 / Pp 5 / PN500</strain>
    </source>
</reference>
<feature type="transmembrane region" description="Helical" evidence="1">
    <location>
        <begin position="12"/>
        <end position="40"/>
    </location>
</feature>